<dbReference type="Pfam" id="PF13966">
    <property type="entry name" value="zf-RVT"/>
    <property type="match status" value="1"/>
</dbReference>
<keyword evidence="2" id="KW-0548">Nucleotidyltransferase</keyword>
<accession>A0A699H190</accession>
<evidence type="ECO:0000313" key="2">
    <source>
        <dbReference type="EMBL" id="GEX08792.1"/>
    </source>
</evidence>
<gene>
    <name evidence="2" type="ORF">Tci_280767</name>
</gene>
<evidence type="ECO:0000259" key="1">
    <source>
        <dbReference type="Pfam" id="PF13966"/>
    </source>
</evidence>
<keyword evidence="2" id="KW-0808">Transferase</keyword>
<dbReference type="InterPro" id="IPR026960">
    <property type="entry name" value="RVT-Znf"/>
</dbReference>
<proteinExistence type="predicted"/>
<name>A0A699H190_TANCI</name>
<dbReference type="GO" id="GO:0003964">
    <property type="term" value="F:RNA-directed DNA polymerase activity"/>
    <property type="evidence" value="ECO:0007669"/>
    <property type="project" value="UniProtKB-KW"/>
</dbReference>
<protein>
    <submittedName>
        <fullName evidence="2">RNA-directed DNA polymerase, eukaryota</fullName>
    </submittedName>
</protein>
<feature type="domain" description="Reverse transcriptase zinc-binding" evidence="1">
    <location>
        <begin position="72"/>
        <end position="138"/>
    </location>
</feature>
<organism evidence="2">
    <name type="scientific">Tanacetum cinerariifolium</name>
    <name type="common">Dalmatian daisy</name>
    <name type="synonym">Chrysanthemum cinerariifolium</name>
    <dbReference type="NCBI Taxonomy" id="118510"/>
    <lineage>
        <taxon>Eukaryota</taxon>
        <taxon>Viridiplantae</taxon>
        <taxon>Streptophyta</taxon>
        <taxon>Embryophyta</taxon>
        <taxon>Tracheophyta</taxon>
        <taxon>Spermatophyta</taxon>
        <taxon>Magnoliopsida</taxon>
        <taxon>eudicotyledons</taxon>
        <taxon>Gunneridae</taxon>
        <taxon>Pentapetalae</taxon>
        <taxon>asterids</taxon>
        <taxon>campanulids</taxon>
        <taxon>Asterales</taxon>
        <taxon>Asteraceae</taxon>
        <taxon>Asteroideae</taxon>
        <taxon>Anthemideae</taxon>
        <taxon>Anthemidinae</taxon>
        <taxon>Tanacetum</taxon>
    </lineage>
</organism>
<keyword evidence="2" id="KW-0695">RNA-directed DNA polymerase</keyword>
<dbReference type="EMBL" id="BKCJ010088857">
    <property type="protein sequence ID" value="GEX08792.1"/>
    <property type="molecule type" value="Genomic_DNA"/>
</dbReference>
<comment type="caution">
    <text evidence="2">The sequence shown here is derived from an EMBL/GenBank/DDBJ whole genome shotgun (WGS) entry which is preliminary data.</text>
</comment>
<reference evidence="2" key="1">
    <citation type="journal article" date="2019" name="Sci. Rep.">
        <title>Draft genome of Tanacetum cinerariifolium, the natural source of mosquito coil.</title>
        <authorList>
            <person name="Yamashiro T."/>
            <person name="Shiraishi A."/>
            <person name="Satake H."/>
            <person name="Nakayama K."/>
        </authorList>
    </citation>
    <scope>NUCLEOTIDE SEQUENCE</scope>
</reference>
<sequence>MVKFSKTFLPIVRRPPRGGIEINQLRLFGDIISPIVLSNSNGRWFCRLDSAGYFSMKSTRCYIDDSFLPKVEVSTRWIVSIPIKVNIFSWKVCLDKLPTRLNLSIRGLDIPSILCPNCNIAVESTMHILFSCDLARQLMHKTRWWEVEFHNFHSYGDWLLRFKNLRFPKVLKDFFEGVCYVMWWVI</sequence>
<dbReference type="AlphaFoldDB" id="A0A699H190"/>